<dbReference type="SUPFAM" id="SSF50978">
    <property type="entry name" value="WD40 repeat-like"/>
    <property type="match status" value="1"/>
</dbReference>
<dbReference type="Pfam" id="PF00400">
    <property type="entry name" value="WD40"/>
    <property type="match status" value="1"/>
</dbReference>
<dbReference type="PANTHER" id="PTHR18359">
    <property type="entry name" value="WD-REPEAT PROTEIN-RELATED"/>
    <property type="match status" value="1"/>
</dbReference>
<keyword evidence="9" id="KW-1185">Reference proteome</keyword>
<evidence type="ECO:0008006" key="10">
    <source>
        <dbReference type="Google" id="ProtNLM"/>
    </source>
</evidence>
<dbReference type="InterPro" id="IPR001680">
    <property type="entry name" value="WD40_rpt"/>
</dbReference>
<protein>
    <recommendedName>
        <fullName evidence="10">U3 small nucleolar RNA-associated protein 18</fullName>
    </recommendedName>
</protein>
<feature type="region of interest" description="Disordered" evidence="7">
    <location>
        <begin position="89"/>
        <end position="199"/>
    </location>
</feature>
<evidence type="ECO:0000313" key="8">
    <source>
        <dbReference type="EMBL" id="PNS20692.1"/>
    </source>
</evidence>
<dbReference type="AlphaFoldDB" id="A0A2K1R068"/>
<gene>
    <name evidence="8" type="ORF">CAC42_2937</name>
</gene>
<feature type="compositionally biased region" description="Low complexity" evidence="7">
    <location>
        <begin position="491"/>
        <end position="511"/>
    </location>
</feature>
<feature type="compositionally biased region" description="Basic residues" evidence="7">
    <location>
        <begin position="120"/>
        <end position="129"/>
    </location>
</feature>
<dbReference type="SMART" id="SM00320">
    <property type="entry name" value="WD40"/>
    <property type="match status" value="4"/>
</dbReference>
<evidence type="ECO:0000256" key="7">
    <source>
        <dbReference type="SAM" id="MobiDB-lite"/>
    </source>
</evidence>
<name>A0A2K1R068_9PEZI</name>
<sequence length="886" mass="96968">MSQLKHRSTIERQAKVYRKKEKRGSQRAPQIGNPSECEDEDEAGQQLLGELHGSTNCDAGAAVSFTKHSTTTCQSHLVAETSTIVNEYNSMAMDEGKMADDAGEVDSSGPPKTGTSPQKKWGRSRRPKKITTESRDIARDPPFMQDEHDHDPALEDEYFKTRFHQLQSDLPHDPRRAEDRKARREKRIQQKEARQARDRELAEAIKREELQKIDQKYDTQSAGVDDLLAVTQQLDSTASRIKKNQKKNEKKKIKKAARQGLTLEEWKAKNSIAMPSKSKARQVDDRFEDDMAQDMLRAAKKRTMTVDSDDSEMEIDEGERELARMVFGDQQSFLGNLKSFGHQEKSLVAVGNDADDVDAEDDDMAGMEDQDLFFTDTTGTTLPPSARINGGVSDDDSDVSVNGFAHQKAAWHDSDDDRIRVSLASVPRLRKLRTTADEDIVSGREYIKRLRKQYVLLNPTPGWASSALEPPTKKRRLSGSDSDSDSDSDTDLPSSTPLSALLRSTTSLTTPQSQKRKLPPTTLNIQRLPDLIPSHPAPVTTLHHHPTLPLLLSSNPSGTLYLHHLVPSPPSEKANPLLTSLHLKSTALSTVAFHPTAPKIYLSARRRYFHVWDLASGQMEKVTRALGTSGGGREKSAERLRVSPDGTWIAVLGSGRRGGGEVHFLDSATMQWKVTMRVEGRGGVADGVWWGDGRGMSVLGKGGEVTEFDVVREEVVGRWGDEGATGATVLALGGKTAAGGPGRDRWVAVGGEAGIVNLYDKRAWTKPGDETNIPDRPSPSRVLDHLTTPISCLAFSPDGQLLAIASRWKKDALRLVHLPSCTVYRNWPTKATPLGRITSLAFGEMEGGGGGVGGGGGGGGAKGDGGAMGLFVGNESGKIRVWEIRP</sequence>
<dbReference type="Proteomes" id="UP000243797">
    <property type="component" value="Unassembled WGS sequence"/>
</dbReference>
<evidence type="ECO:0000256" key="2">
    <source>
        <dbReference type="ARBA" id="ARBA00022552"/>
    </source>
</evidence>
<evidence type="ECO:0000256" key="1">
    <source>
        <dbReference type="ARBA" id="ARBA00004604"/>
    </source>
</evidence>
<organism evidence="8 9">
    <name type="scientific">Sphaceloma murrayae</name>
    <dbReference type="NCBI Taxonomy" id="2082308"/>
    <lineage>
        <taxon>Eukaryota</taxon>
        <taxon>Fungi</taxon>
        <taxon>Dikarya</taxon>
        <taxon>Ascomycota</taxon>
        <taxon>Pezizomycotina</taxon>
        <taxon>Dothideomycetes</taxon>
        <taxon>Dothideomycetidae</taxon>
        <taxon>Myriangiales</taxon>
        <taxon>Elsinoaceae</taxon>
        <taxon>Sphaceloma</taxon>
    </lineage>
</organism>
<comment type="caution">
    <text evidence="8">The sequence shown here is derived from an EMBL/GenBank/DDBJ whole genome shotgun (WGS) entry which is preliminary data.</text>
</comment>
<evidence type="ECO:0000256" key="3">
    <source>
        <dbReference type="ARBA" id="ARBA00022574"/>
    </source>
</evidence>
<evidence type="ECO:0000256" key="6">
    <source>
        <dbReference type="ARBA" id="ARBA00025767"/>
    </source>
</evidence>
<proteinExistence type="inferred from homology"/>
<dbReference type="OrthoDB" id="1935146at2759"/>
<dbReference type="InterPro" id="IPR036322">
    <property type="entry name" value="WD40_repeat_dom_sf"/>
</dbReference>
<reference evidence="8 9" key="1">
    <citation type="submission" date="2017-06" db="EMBL/GenBank/DDBJ databases">
        <title>Draft genome sequence of a variant of Elsinoe murrayae.</title>
        <authorList>
            <person name="Cheng Q."/>
        </authorList>
    </citation>
    <scope>NUCLEOTIDE SEQUENCE [LARGE SCALE GENOMIC DNA]</scope>
    <source>
        <strain evidence="8 9">CQ-2017a</strain>
    </source>
</reference>
<evidence type="ECO:0000256" key="4">
    <source>
        <dbReference type="ARBA" id="ARBA00022737"/>
    </source>
</evidence>
<accession>A0A2K1R068</accession>
<evidence type="ECO:0000256" key="5">
    <source>
        <dbReference type="ARBA" id="ARBA00023242"/>
    </source>
</evidence>
<dbReference type="EMBL" id="NKHZ01000018">
    <property type="protein sequence ID" value="PNS20692.1"/>
    <property type="molecule type" value="Genomic_DNA"/>
</dbReference>
<keyword evidence="3" id="KW-0853">WD repeat</keyword>
<dbReference type="GO" id="GO:0006364">
    <property type="term" value="P:rRNA processing"/>
    <property type="evidence" value="ECO:0007669"/>
    <property type="project" value="UniProtKB-KW"/>
</dbReference>
<dbReference type="STRING" id="2082308.A0A2K1R068"/>
<dbReference type="InterPro" id="IPR015943">
    <property type="entry name" value="WD40/YVTN_repeat-like_dom_sf"/>
</dbReference>
<dbReference type="GO" id="GO:0032040">
    <property type="term" value="C:small-subunit processome"/>
    <property type="evidence" value="ECO:0007669"/>
    <property type="project" value="TreeGrafter"/>
</dbReference>
<feature type="region of interest" description="Disordered" evidence="7">
    <location>
        <begin position="460"/>
        <end position="523"/>
    </location>
</feature>
<feature type="compositionally biased region" description="Low complexity" evidence="7">
    <location>
        <begin position="375"/>
        <end position="392"/>
    </location>
</feature>
<feature type="compositionally biased region" description="Basic and acidic residues" evidence="7">
    <location>
        <begin position="170"/>
        <end position="199"/>
    </location>
</feature>
<feature type="compositionally biased region" description="Basic and acidic residues" evidence="7">
    <location>
        <begin position="130"/>
        <end position="160"/>
    </location>
</feature>
<comment type="subcellular location">
    <subcellularLocation>
        <location evidence="1">Nucleus</location>
        <location evidence="1">Nucleolus</location>
    </subcellularLocation>
</comment>
<keyword evidence="4" id="KW-0677">Repeat</keyword>
<dbReference type="Gene3D" id="2.130.10.10">
    <property type="entry name" value="YVTN repeat-like/Quinoprotein amine dehydrogenase"/>
    <property type="match status" value="1"/>
</dbReference>
<dbReference type="GO" id="GO:0034388">
    <property type="term" value="C:Pwp2p-containing subcomplex of 90S preribosome"/>
    <property type="evidence" value="ECO:0007669"/>
    <property type="project" value="TreeGrafter"/>
</dbReference>
<evidence type="ECO:0000313" key="9">
    <source>
        <dbReference type="Proteomes" id="UP000243797"/>
    </source>
</evidence>
<feature type="region of interest" description="Disordered" evidence="7">
    <location>
        <begin position="1"/>
        <end position="44"/>
    </location>
</feature>
<feature type="region of interest" description="Disordered" evidence="7">
    <location>
        <begin position="375"/>
        <end position="394"/>
    </location>
</feature>
<dbReference type="InterPro" id="IPR045161">
    <property type="entry name" value="Utp18"/>
</dbReference>
<dbReference type="PANTHER" id="PTHR18359:SF0">
    <property type="entry name" value="U3 SMALL NUCLEOLAR RNA-ASSOCIATED PROTEIN 18 HOMOLOG"/>
    <property type="match status" value="1"/>
</dbReference>
<dbReference type="FunCoup" id="A0A2K1R068">
    <property type="interactions" value="1026"/>
</dbReference>
<comment type="similarity">
    <text evidence="6">Belongs to the WD repeat UTP18 family.</text>
</comment>
<keyword evidence="5" id="KW-0539">Nucleus</keyword>
<keyword evidence="2" id="KW-0698">rRNA processing</keyword>
<dbReference type="InParanoid" id="A0A2K1R068"/>